<evidence type="ECO:0000256" key="5">
    <source>
        <dbReference type="ARBA" id="ARBA00022989"/>
    </source>
</evidence>
<sequence length="414" mass="45812">MAQLGWIAGPISMVCFAGVTLVSVYIVCDCYRYPHLKYGPLRNRSYFEAVQSNLGEKTAWICGLFMQINFCGNAVAYVITSAISIRAIKRSNCYHEYGHDAPCEFGNTLYMLLFGAVQIFISQIPDFHSMAWLSVVAAIMSFAYSFIGLGLGAAQVVGNGVIKGNNGGIPTFTGIQKMWLVSQAIGDIAFAYPYSILVLNIQDTLRSPPSESETMKKASVISMGITTFFYLSCGGFGYAAFGDQTPGNLLTGFDEPYWLIDFANACIVLHLVGGYQVYSQPVFAVVDKWFAEQFPSGTFVNRNYSLKLPFITSLNLNLGRLCFRTAYVGSTTAIAMIFPYFNQVLGVLGAFNFWPLVIYFPVEMCLKQKKIGAWTNKWILLRGFSIVCFILTVFALVGSIRGLIAAKFSYQLYN</sequence>
<keyword evidence="2" id="KW-0813">Transport</keyword>
<evidence type="ECO:0000256" key="7">
    <source>
        <dbReference type="SAM" id="Phobius"/>
    </source>
</evidence>
<name>A0ABR0DSH8_9LAMI</name>
<dbReference type="PANTHER" id="PTHR48017">
    <property type="entry name" value="OS05G0424000 PROTEIN-RELATED"/>
    <property type="match status" value="1"/>
</dbReference>
<comment type="caution">
    <text evidence="9">The sequence shown here is derived from an EMBL/GenBank/DDBJ whole genome shotgun (WGS) entry which is preliminary data.</text>
</comment>
<reference evidence="9 10" key="1">
    <citation type="journal article" date="2023" name="bioRxiv">
        <title>Genome report: Whole genome sequence and annotation of Penstemon davidsonii.</title>
        <authorList>
            <person name="Ostevik K.L."/>
            <person name="Alabady M."/>
            <person name="Zhang M."/>
            <person name="Rausher M.D."/>
        </authorList>
    </citation>
    <scope>NUCLEOTIDE SEQUENCE [LARGE SCALE GENOMIC DNA]</scope>
    <source>
        <strain evidence="9">DNT005</strain>
        <tissue evidence="9">Whole leaf</tissue>
    </source>
</reference>
<evidence type="ECO:0000256" key="4">
    <source>
        <dbReference type="ARBA" id="ARBA00022970"/>
    </source>
</evidence>
<evidence type="ECO:0000259" key="8">
    <source>
        <dbReference type="Pfam" id="PF01490"/>
    </source>
</evidence>
<keyword evidence="6 7" id="KW-0472">Membrane</keyword>
<dbReference type="InterPro" id="IPR013057">
    <property type="entry name" value="AA_transpt_TM"/>
</dbReference>
<dbReference type="EMBL" id="JAYDYQ010001087">
    <property type="protein sequence ID" value="KAK4491813.1"/>
    <property type="molecule type" value="Genomic_DNA"/>
</dbReference>
<accession>A0ABR0DSH8</accession>
<evidence type="ECO:0000313" key="10">
    <source>
        <dbReference type="Proteomes" id="UP001291926"/>
    </source>
</evidence>
<feature type="domain" description="Amino acid transporter transmembrane" evidence="8">
    <location>
        <begin position="1"/>
        <end position="404"/>
    </location>
</feature>
<keyword evidence="4" id="KW-0029">Amino-acid transport</keyword>
<feature type="transmembrane region" description="Helical" evidence="7">
    <location>
        <begin position="347"/>
        <end position="366"/>
    </location>
</feature>
<keyword evidence="3 7" id="KW-0812">Transmembrane</keyword>
<evidence type="ECO:0000256" key="2">
    <source>
        <dbReference type="ARBA" id="ARBA00022448"/>
    </source>
</evidence>
<feature type="transmembrane region" description="Helical" evidence="7">
    <location>
        <begin position="378"/>
        <end position="404"/>
    </location>
</feature>
<feature type="transmembrane region" description="Helical" evidence="7">
    <location>
        <begin position="321"/>
        <end position="341"/>
    </location>
</feature>
<evidence type="ECO:0000256" key="3">
    <source>
        <dbReference type="ARBA" id="ARBA00022692"/>
    </source>
</evidence>
<feature type="transmembrane region" description="Helical" evidence="7">
    <location>
        <begin position="131"/>
        <end position="158"/>
    </location>
</feature>
<evidence type="ECO:0000256" key="1">
    <source>
        <dbReference type="ARBA" id="ARBA00004370"/>
    </source>
</evidence>
<dbReference type="Proteomes" id="UP001291926">
    <property type="component" value="Unassembled WGS sequence"/>
</dbReference>
<feature type="transmembrane region" description="Helical" evidence="7">
    <location>
        <begin position="220"/>
        <end position="241"/>
    </location>
</feature>
<feature type="transmembrane region" description="Helical" evidence="7">
    <location>
        <begin position="257"/>
        <end position="278"/>
    </location>
</feature>
<gene>
    <name evidence="9" type="ORF">RD792_002589</name>
</gene>
<feature type="transmembrane region" description="Helical" evidence="7">
    <location>
        <begin position="6"/>
        <end position="28"/>
    </location>
</feature>
<evidence type="ECO:0000313" key="9">
    <source>
        <dbReference type="EMBL" id="KAK4491813.1"/>
    </source>
</evidence>
<proteinExistence type="predicted"/>
<organism evidence="9 10">
    <name type="scientific">Penstemon davidsonii</name>
    <dbReference type="NCBI Taxonomy" id="160366"/>
    <lineage>
        <taxon>Eukaryota</taxon>
        <taxon>Viridiplantae</taxon>
        <taxon>Streptophyta</taxon>
        <taxon>Embryophyta</taxon>
        <taxon>Tracheophyta</taxon>
        <taxon>Spermatophyta</taxon>
        <taxon>Magnoliopsida</taxon>
        <taxon>eudicotyledons</taxon>
        <taxon>Gunneridae</taxon>
        <taxon>Pentapetalae</taxon>
        <taxon>asterids</taxon>
        <taxon>lamiids</taxon>
        <taxon>Lamiales</taxon>
        <taxon>Plantaginaceae</taxon>
        <taxon>Cheloneae</taxon>
        <taxon>Penstemon</taxon>
    </lineage>
</organism>
<evidence type="ECO:0000256" key="6">
    <source>
        <dbReference type="ARBA" id="ARBA00023136"/>
    </source>
</evidence>
<dbReference type="Pfam" id="PF01490">
    <property type="entry name" value="Aa_trans"/>
    <property type="match status" value="1"/>
</dbReference>
<comment type="subcellular location">
    <subcellularLocation>
        <location evidence="1">Membrane</location>
    </subcellularLocation>
</comment>
<keyword evidence="5 7" id="KW-1133">Transmembrane helix</keyword>
<protein>
    <recommendedName>
        <fullName evidence="8">Amino acid transporter transmembrane domain-containing protein</fullName>
    </recommendedName>
</protein>
<keyword evidence="10" id="KW-1185">Reference proteome</keyword>